<reference evidence="4 5" key="1">
    <citation type="submission" date="2022-11" db="EMBL/GenBank/DDBJ databases">
        <title>Draft genome sequence of Saccharopolyspora sp. WRP15-2 isolated from rhizosphere soils of wild rice in Thailand.</title>
        <authorList>
            <person name="Duangmal K."/>
            <person name="Kammanee S."/>
            <person name="Muangham S."/>
        </authorList>
    </citation>
    <scope>NUCLEOTIDE SEQUENCE [LARGE SCALE GENOMIC DNA]</scope>
    <source>
        <strain evidence="4 5">WRP15-2</strain>
    </source>
</reference>
<dbReference type="PROSITE" id="PS51186">
    <property type="entry name" value="GNAT"/>
    <property type="match status" value="1"/>
</dbReference>
<dbReference type="SUPFAM" id="SSF55729">
    <property type="entry name" value="Acyl-CoA N-acyltransferases (Nat)"/>
    <property type="match status" value="1"/>
</dbReference>
<name>A0ABT4V7V6_9PSEU</name>
<evidence type="ECO:0000256" key="2">
    <source>
        <dbReference type="ARBA" id="ARBA00023315"/>
    </source>
</evidence>
<dbReference type="PANTHER" id="PTHR43877">
    <property type="entry name" value="AMINOALKYLPHOSPHONATE N-ACETYLTRANSFERASE-RELATED-RELATED"/>
    <property type="match status" value="1"/>
</dbReference>
<dbReference type="Gene3D" id="3.40.630.30">
    <property type="match status" value="1"/>
</dbReference>
<keyword evidence="2" id="KW-0012">Acyltransferase</keyword>
<evidence type="ECO:0000313" key="5">
    <source>
        <dbReference type="Proteomes" id="UP001210380"/>
    </source>
</evidence>
<feature type="domain" description="N-acetyltransferase" evidence="3">
    <location>
        <begin position="149"/>
        <end position="314"/>
    </location>
</feature>
<gene>
    <name evidence="4" type="ORF">OU415_31725</name>
</gene>
<protein>
    <submittedName>
        <fullName evidence="4">GNAT family N-acetyltransferase</fullName>
    </submittedName>
</protein>
<organism evidence="4 5">
    <name type="scientific">Saccharopolyspora oryzae</name>
    <dbReference type="NCBI Taxonomy" id="2997343"/>
    <lineage>
        <taxon>Bacteria</taxon>
        <taxon>Bacillati</taxon>
        <taxon>Actinomycetota</taxon>
        <taxon>Actinomycetes</taxon>
        <taxon>Pseudonocardiales</taxon>
        <taxon>Pseudonocardiaceae</taxon>
        <taxon>Saccharopolyspora</taxon>
    </lineage>
</organism>
<dbReference type="RefSeq" id="WP_270953165.1">
    <property type="nucleotide sequence ID" value="NZ_JAQGLA010000084.1"/>
</dbReference>
<dbReference type="Pfam" id="PF00583">
    <property type="entry name" value="Acetyltransf_1"/>
    <property type="match status" value="1"/>
</dbReference>
<keyword evidence="1" id="KW-0808">Transferase</keyword>
<proteinExistence type="predicted"/>
<comment type="caution">
    <text evidence="4">The sequence shown here is derived from an EMBL/GenBank/DDBJ whole genome shotgun (WGS) entry which is preliminary data.</text>
</comment>
<keyword evidence="5" id="KW-1185">Reference proteome</keyword>
<evidence type="ECO:0000313" key="4">
    <source>
        <dbReference type="EMBL" id="MDA3630034.1"/>
    </source>
</evidence>
<accession>A0ABT4V7V6</accession>
<dbReference type="InterPro" id="IPR050832">
    <property type="entry name" value="Bact_Acetyltransf"/>
</dbReference>
<dbReference type="EMBL" id="JAQGLA010000084">
    <property type="protein sequence ID" value="MDA3630034.1"/>
    <property type="molecule type" value="Genomic_DNA"/>
</dbReference>
<dbReference type="InterPro" id="IPR000182">
    <property type="entry name" value="GNAT_dom"/>
</dbReference>
<dbReference type="CDD" id="cd04301">
    <property type="entry name" value="NAT_SF"/>
    <property type="match status" value="1"/>
</dbReference>
<dbReference type="InterPro" id="IPR016181">
    <property type="entry name" value="Acyl_CoA_acyltransferase"/>
</dbReference>
<evidence type="ECO:0000256" key="1">
    <source>
        <dbReference type="ARBA" id="ARBA00022679"/>
    </source>
</evidence>
<evidence type="ECO:0000259" key="3">
    <source>
        <dbReference type="PROSITE" id="PS51186"/>
    </source>
</evidence>
<dbReference type="Proteomes" id="UP001210380">
    <property type="component" value="Unassembled WGS sequence"/>
</dbReference>
<sequence length="316" mass="34274">MATAQELLRTQCARFAALDPQLPDGYPVPQGEPLVARTAGGDAVAGIIARTSNPPGSVQSLWQPSSVFELFPLIGEHSRGGMEALLAAWREWLVANRAPERDSTCLVTWPSRDVLAAKALLDGGFTPLSCLAVRPPTPPCEFTELSGTVTVRRAGPADLDAVVELTLLELEYAALVGSSTYRPDAPQLKRTAAHVRLHSSDPVWLAERGGTPVAVAECGWVDADRPSAGHRLRPGTWAYVNCVSVREQDRGTGVGQQLMTAVHEEFVRAGVIGSFLYYNPPNPLSSVFWPRQGYRPLWTMWEVRPATALRGPVHQP</sequence>